<dbReference type="EC" id="1.15.1.1" evidence="3 10"/>
<dbReference type="PROSITE" id="PS00087">
    <property type="entry name" value="SOD_CU_ZN_1"/>
    <property type="match status" value="1"/>
</dbReference>
<comment type="caution">
    <text evidence="12">The sequence shown here is derived from an EMBL/GenBank/DDBJ whole genome shotgun (WGS) entry which is preliminary data.</text>
</comment>
<dbReference type="InterPro" id="IPR036423">
    <property type="entry name" value="SOD-like_Cu/Zn_dom_sf"/>
</dbReference>
<keyword evidence="9 10" id="KW-0186">Copper</keyword>
<gene>
    <name evidence="12" type="ORF">N7460_008746</name>
</gene>
<reference evidence="12" key="1">
    <citation type="journal article" date="2023" name="IMA Fungus">
        <title>Comparative genomic study of the Penicillium genus elucidates a diverse pangenome and 15 lateral gene transfer events.</title>
        <authorList>
            <person name="Petersen C."/>
            <person name="Sorensen T."/>
            <person name="Nielsen M.R."/>
            <person name="Sondergaard T.E."/>
            <person name="Sorensen J.L."/>
            <person name="Fitzpatrick D.A."/>
            <person name="Frisvad J.C."/>
            <person name="Nielsen K.L."/>
        </authorList>
    </citation>
    <scope>NUCLEOTIDE SEQUENCE</scope>
    <source>
        <strain evidence="12">IBT 15450</strain>
    </source>
</reference>
<protein>
    <recommendedName>
        <fullName evidence="4 10">Superoxide dismutase [Cu-Zn]</fullName>
        <ecNumber evidence="3 10">1.15.1.1</ecNumber>
    </recommendedName>
</protein>
<keyword evidence="13" id="KW-1185">Reference proteome</keyword>
<dbReference type="InterPro" id="IPR001424">
    <property type="entry name" value="SOD_Cu_Zn_dom"/>
</dbReference>
<keyword evidence="8 10" id="KW-0560">Oxidoreductase</keyword>
<evidence type="ECO:0000256" key="1">
    <source>
        <dbReference type="ARBA" id="ARBA00010457"/>
    </source>
</evidence>
<dbReference type="CDD" id="cd00305">
    <property type="entry name" value="Cu-Zn_Superoxide_Dismutase"/>
    <property type="match status" value="1"/>
</dbReference>
<dbReference type="InterPro" id="IPR018152">
    <property type="entry name" value="SOD_Cu/Zn_BS"/>
</dbReference>
<comment type="catalytic activity">
    <reaction evidence="10">
        <text>2 superoxide + 2 H(+) = H2O2 + O2</text>
        <dbReference type="Rhea" id="RHEA:20696"/>
        <dbReference type="ChEBI" id="CHEBI:15378"/>
        <dbReference type="ChEBI" id="CHEBI:15379"/>
        <dbReference type="ChEBI" id="CHEBI:16240"/>
        <dbReference type="ChEBI" id="CHEBI:18421"/>
        <dbReference type="EC" id="1.15.1.1"/>
    </reaction>
</comment>
<dbReference type="Gene3D" id="2.60.40.200">
    <property type="entry name" value="Superoxide dismutase, copper/zinc binding domain"/>
    <property type="match status" value="1"/>
</dbReference>
<dbReference type="GO" id="GO:0005507">
    <property type="term" value="F:copper ion binding"/>
    <property type="evidence" value="ECO:0007669"/>
    <property type="project" value="InterPro"/>
</dbReference>
<comment type="cofactor">
    <cofactor evidence="10">
        <name>Zn(2+)</name>
        <dbReference type="ChEBI" id="CHEBI:29105"/>
    </cofactor>
    <text evidence="10">Binds 1 zinc ion per subunit.</text>
</comment>
<keyword evidence="6 10" id="KW-0862">Zinc</keyword>
<dbReference type="AlphaFoldDB" id="A0AAD6I7N4"/>
<comment type="similarity">
    <text evidence="1 10">Belongs to the Cu-Zn superoxide dismutase family.</text>
</comment>
<dbReference type="GO" id="GO:0004784">
    <property type="term" value="F:superoxide dismutase activity"/>
    <property type="evidence" value="ECO:0007669"/>
    <property type="project" value="UniProtKB-EC"/>
</dbReference>
<proteinExistence type="inferred from homology"/>
<name>A0AAD6I7N4_PENCN</name>
<accession>A0AAD6I7N4</accession>
<evidence type="ECO:0000256" key="10">
    <source>
        <dbReference type="RuleBase" id="RU000393"/>
    </source>
</evidence>
<dbReference type="InterPro" id="IPR024134">
    <property type="entry name" value="SOD_Cu/Zn_/chaperone"/>
</dbReference>
<evidence type="ECO:0000256" key="8">
    <source>
        <dbReference type="ARBA" id="ARBA00023002"/>
    </source>
</evidence>
<dbReference type="SUPFAM" id="SSF49329">
    <property type="entry name" value="Cu,Zn superoxide dismutase-like"/>
    <property type="match status" value="1"/>
</dbReference>
<dbReference type="EMBL" id="JAQJZL010000010">
    <property type="protein sequence ID" value="KAJ6034571.1"/>
    <property type="molecule type" value="Genomic_DNA"/>
</dbReference>
<evidence type="ECO:0000256" key="9">
    <source>
        <dbReference type="ARBA" id="ARBA00023008"/>
    </source>
</evidence>
<evidence type="ECO:0000256" key="7">
    <source>
        <dbReference type="ARBA" id="ARBA00022862"/>
    </source>
</evidence>
<keyword evidence="7" id="KW-0049">Antioxidant</keyword>
<sequence>MVKAALQRSPGTLSKFEHLVILSSHSEPIGLVPLPHPAVICNVPVESHSLFVDFVRFASGWELGRSGPASWPSIDLLEYDIDLAVLRGDAKVAGTVTFEQADESAPTTISWNITGNDANAERAFHVHQFGDNTNGCTSAGPHFNPFGKPHGAPTDADRHVGDLGNFKTDAEGNANGAMQDKLVKLIGAESVLGRTLVVHAGTDDLGRGGNEESKKTGNAGLRPACGVIGIAA</sequence>
<evidence type="ECO:0000256" key="3">
    <source>
        <dbReference type="ARBA" id="ARBA00012682"/>
    </source>
</evidence>
<dbReference type="Pfam" id="PF00080">
    <property type="entry name" value="Sod_Cu"/>
    <property type="match status" value="1"/>
</dbReference>
<feature type="domain" description="Superoxide dismutase copper/zinc binding" evidence="11">
    <location>
        <begin position="92"/>
        <end position="228"/>
    </location>
</feature>
<dbReference type="PRINTS" id="PR00068">
    <property type="entry name" value="CUZNDISMTASE"/>
</dbReference>
<comment type="cofactor">
    <cofactor evidence="10">
        <name>Cu cation</name>
        <dbReference type="ChEBI" id="CHEBI:23378"/>
    </cofactor>
    <text evidence="10">Binds 1 copper ion per subunit.</text>
</comment>
<comment type="function">
    <text evidence="10">Destroys radicals which are normally produced within the cells and which are toxic to biological systems.</text>
</comment>
<dbReference type="PANTHER" id="PTHR10003">
    <property type="entry name" value="SUPEROXIDE DISMUTASE CU-ZN -RELATED"/>
    <property type="match status" value="1"/>
</dbReference>
<evidence type="ECO:0000256" key="5">
    <source>
        <dbReference type="ARBA" id="ARBA00022723"/>
    </source>
</evidence>
<dbReference type="Proteomes" id="UP001219568">
    <property type="component" value="Unassembled WGS sequence"/>
</dbReference>
<evidence type="ECO:0000256" key="2">
    <source>
        <dbReference type="ARBA" id="ARBA00011738"/>
    </source>
</evidence>
<comment type="subunit">
    <text evidence="2">Homodimer.</text>
</comment>
<dbReference type="PROSITE" id="PS00332">
    <property type="entry name" value="SOD_CU_ZN_2"/>
    <property type="match status" value="1"/>
</dbReference>
<evidence type="ECO:0000256" key="6">
    <source>
        <dbReference type="ARBA" id="ARBA00022833"/>
    </source>
</evidence>
<reference evidence="12" key="2">
    <citation type="submission" date="2023-01" db="EMBL/GenBank/DDBJ databases">
        <authorList>
            <person name="Petersen C."/>
        </authorList>
    </citation>
    <scope>NUCLEOTIDE SEQUENCE</scope>
    <source>
        <strain evidence="12">IBT 15450</strain>
    </source>
</reference>
<evidence type="ECO:0000313" key="13">
    <source>
        <dbReference type="Proteomes" id="UP001219568"/>
    </source>
</evidence>
<evidence type="ECO:0000256" key="4">
    <source>
        <dbReference type="ARBA" id="ARBA00020928"/>
    </source>
</evidence>
<keyword evidence="5 10" id="KW-0479">Metal-binding</keyword>
<dbReference type="FunFam" id="2.60.40.200:FF:000001">
    <property type="entry name" value="Superoxide dismutase [Cu-Zn]"/>
    <property type="match status" value="1"/>
</dbReference>
<evidence type="ECO:0000259" key="11">
    <source>
        <dbReference type="Pfam" id="PF00080"/>
    </source>
</evidence>
<evidence type="ECO:0000313" key="12">
    <source>
        <dbReference type="EMBL" id="KAJ6034571.1"/>
    </source>
</evidence>
<organism evidence="12 13">
    <name type="scientific">Penicillium canescens</name>
    <dbReference type="NCBI Taxonomy" id="5083"/>
    <lineage>
        <taxon>Eukaryota</taxon>
        <taxon>Fungi</taxon>
        <taxon>Dikarya</taxon>
        <taxon>Ascomycota</taxon>
        <taxon>Pezizomycotina</taxon>
        <taxon>Eurotiomycetes</taxon>
        <taxon>Eurotiomycetidae</taxon>
        <taxon>Eurotiales</taxon>
        <taxon>Aspergillaceae</taxon>
        <taxon>Penicillium</taxon>
    </lineage>
</organism>